<keyword evidence="1" id="KW-0378">Hydrolase</keyword>
<dbReference type="InterPro" id="IPR053169">
    <property type="entry name" value="MUG_Protein"/>
</dbReference>
<dbReference type="SUPFAM" id="SSF48208">
    <property type="entry name" value="Six-hairpin glycosidases"/>
    <property type="match status" value="1"/>
</dbReference>
<keyword evidence="2" id="KW-1185">Reference proteome</keyword>
<evidence type="ECO:0000313" key="1">
    <source>
        <dbReference type="EMBL" id="KAF2397706.1"/>
    </source>
</evidence>
<evidence type="ECO:0000313" key="2">
    <source>
        <dbReference type="Proteomes" id="UP000799640"/>
    </source>
</evidence>
<dbReference type="GO" id="GO:0005975">
    <property type="term" value="P:carbohydrate metabolic process"/>
    <property type="evidence" value="ECO:0007669"/>
    <property type="project" value="InterPro"/>
</dbReference>
<dbReference type="EMBL" id="ML996702">
    <property type="protein sequence ID" value="KAF2397706.1"/>
    <property type="molecule type" value="Genomic_DNA"/>
</dbReference>
<protein>
    <submittedName>
        <fullName evidence="1">Six-hairpin glycosidase</fullName>
    </submittedName>
</protein>
<reference evidence="1" key="1">
    <citation type="journal article" date="2020" name="Stud. Mycol.">
        <title>101 Dothideomycetes genomes: a test case for predicting lifestyles and emergence of pathogens.</title>
        <authorList>
            <person name="Haridas S."/>
            <person name="Albert R."/>
            <person name="Binder M."/>
            <person name="Bloem J."/>
            <person name="Labutti K."/>
            <person name="Salamov A."/>
            <person name="Andreopoulos B."/>
            <person name="Baker S."/>
            <person name="Barry K."/>
            <person name="Bills G."/>
            <person name="Bluhm B."/>
            <person name="Cannon C."/>
            <person name="Castanera R."/>
            <person name="Culley D."/>
            <person name="Daum C."/>
            <person name="Ezra D."/>
            <person name="Gonzalez J."/>
            <person name="Henrissat B."/>
            <person name="Kuo A."/>
            <person name="Liang C."/>
            <person name="Lipzen A."/>
            <person name="Lutzoni F."/>
            <person name="Magnuson J."/>
            <person name="Mondo S."/>
            <person name="Nolan M."/>
            <person name="Ohm R."/>
            <person name="Pangilinan J."/>
            <person name="Park H.-J."/>
            <person name="Ramirez L."/>
            <person name="Alfaro M."/>
            <person name="Sun H."/>
            <person name="Tritt A."/>
            <person name="Yoshinaga Y."/>
            <person name="Zwiers L.-H."/>
            <person name="Turgeon B."/>
            <person name="Goodwin S."/>
            <person name="Spatafora J."/>
            <person name="Crous P."/>
            <person name="Grigoriev I."/>
        </authorList>
    </citation>
    <scope>NUCLEOTIDE SEQUENCE</scope>
    <source>
        <strain evidence="1">CBS 262.69</strain>
    </source>
</reference>
<accession>A0A6G1HPB0</accession>
<sequence>MRLLPLSQIPLFTGRPACEAAFQLPFVCGRTSFQRDAVSATNALQQWYNQSTGLWQTTGWWNSANCITTLAELTSYDRKVERITSHIWPNTFEKAQNYNLRQTKSPQSCPTTVCTRRRRIRRDVKRIGNFYEETNTNPAGFLNGFYDDEGWWGLAWIKVYDLTKQPQYLQAATDIFEDMVRTGANATCGGIWWDKKKQHNVAISNELFLHLAASLANRKPNGDYYLAWAQRQWDWFGQSGLINSENLINDGINITTCKNNGQEVWSYNQGVILGALVELHTAAPDARLLTRARQIATAAMRKLSDRNGILHDPREPNLGGDGYQFKGVFMRNLLALQRATGDEAIKTYLERNAQSVWDNARNGSLLGPVWSGPFYPANAATQSSALDALVGAAGVQ</sequence>
<dbReference type="InterPro" id="IPR008928">
    <property type="entry name" value="6-hairpin_glycosidase_sf"/>
</dbReference>
<gene>
    <name evidence="1" type="ORF">EJ06DRAFT_532702</name>
</gene>
<dbReference type="InterPro" id="IPR005198">
    <property type="entry name" value="Glyco_hydro_76"/>
</dbReference>
<name>A0A6G1HPB0_9PEZI</name>
<keyword evidence="1" id="KW-0326">Glycosidase</keyword>
<dbReference type="PANTHER" id="PTHR47791">
    <property type="entry name" value="MEIOTICALLY UP-REGULATED GENE 191 PROTEIN"/>
    <property type="match status" value="1"/>
</dbReference>
<organism evidence="1 2">
    <name type="scientific">Trichodelitschia bisporula</name>
    <dbReference type="NCBI Taxonomy" id="703511"/>
    <lineage>
        <taxon>Eukaryota</taxon>
        <taxon>Fungi</taxon>
        <taxon>Dikarya</taxon>
        <taxon>Ascomycota</taxon>
        <taxon>Pezizomycotina</taxon>
        <taxon>Dothideomycetes</taxon>
        <taxon>Dothideomycetes incertae sedis</taxon>
        <taxon>Phaeotrichales</taxon>
        <taxon>Phaeotrichaceae</taxon>
        <taxon>Trichodelitschia</taxon>
    </lineage>
</organism>
<dbReference type="Proteomes" id="UP000799640">
    <property type="component" value="Unassembled WGS sequence"/>
</dbReference>
<dbReference type="Gene3D" id="1.50.10.20">
    <property type="match status" value="1"/>
</dbReference>
<dbReference type="PANTHER" id="PTHR47791:SF1">
    <property type="entry name" value="ENDO MANNANASE, GH76 FAMILY (EUROFUNG)"/>
    <property type="match status" value="1"/>
</dbReference>
<dbReference type="GO" id="GO:0016798">
    <property type="term" value="F:hydrolase activity, acting on glycosyl bonds"/>
    <property type="evidence" value="ECO:0007669"/>
    <property type="project" value="UniProtKB-KW"/>
</dbReference>
<dbReference type="OrthoDB" id="9984024at2759"/>
<dbReference type="AlphaFoldDB" id="A0A6G1HPB0"/>
<proteinExistence type="predicted"/>
<dbReference type="Pfam" id="PF03663">
    <property type="entry name" value="Glyco_hydro_76"/>
    <property type="match status" value="1"/>
</dbReference>